<gene>
    <name evidence="1" type="ORF">BDR25DRAFT_102976</name>
</gene>
<organism evidence="1 2">
    <name type="scientific">Lindgomyces ingoldianus</name>
    <dbReference type="NCBI Taxonomy" id="673940"/>
    <lineage>
        <taxon>Eukaryota</taxon>
        <taxon>Fungi</taxon>
        <taxon>Dikarya</taxon>
        <taxon>Ascomycota</taxon>
        <taxon>Pezizomycotina</taxon>
        <taxon>Dothideomycetes</taxon>
        <taxon>Pleosporomycetidae</taxon>
        <taxon>Pleosporales</taxon>
        <taxon>Lindgomycetaceae</taxon>
        <taxon>Lindgomyces</taxon>
    </lineage>
</organism>
<evidence type="ECO:0000313" key="2">
    <source>
        <dbReference type="Proteomes" id="UP000799755"/>
    </source>
</evidence>
<accession>A0ACB6R874</accession>
<reference evidence="1" key="1">
    <citation type="journal article" date="2020" name="Stud. Mycol.">
        <title>101 Dothideomycetes genomes: a test case for predicting lifestyles and emergence of pathogens.</title>
        <authorList>
            <person name="Haridas S."/>
            <person name="Albert R."/>
            <person name="Binder M."/>
            <person name="Bloem J."/>
            <person name="Labutti K."/>
            <person name="Salamov A."/>
            <person name="Andreopoulos B."/>
            <person name="Baker S."/>
            <person name="Barry K."/>
            <person name="Bills G."/>
            <person name="Bluhm B."/>
            <person name="Cannon C."/>
            <person name="Castanera R."/>
            <person name="Culley D."/>
            <person name="Daum C."/>
            <person name="Ezra D."/>
            <person name="Gonzalez J."/>
            <person name="Henrissat B."/>
            <person name="Kuo A."/>
            <person name="Liang C."/>
            <person name="Lipzen A."/>
            <person name="Lutzoni F."/>
            <person name="Magnuson J."/>
            <person name="Mondo S."/>
            <person name="Nolan M."/>
            <person name="Ohm R."/>
            <person name="Pangilinan J."/>
            <person name="Park H.-J."/>
            <person name="Ramirez L."/>
            <person name="Alfaro M."/>
            <person name="Sun H."/>
            <person name="Tritt A."/>
            <person name="Yoshinaga Y."/>
            <person name="Zwiers L.-H."/>
            <person name="Turgeon B."/>
            <person name="Goodwin S."/>
            <person name="Spatafora J."/>
            <person name="Crous P."/>
            <person name="Grigoriev I."/>
        </authorList>
    </citation>
    <scope>NUCLEOTIDE SEQUENCE</scope>
    <source>
        <strain evidence="1">ATCC 200398</strain>
    </source>
</reference>
<protein>
    <submittedName>
        <fullName evidence="1">Uncharacterized protein</fullName>
    </submittedName>
</protein>
<sequence>MPHRVQLVRPWRCAFASSSLDFSSSPVLSRTRVPLPFLRYHYPRFPPRPPLVPSWLPHCPVQLPETTDNLTI</sequence>
<dbReference type="EMBL" id="MU003496">
    <property type="protein sequence ID" value="KAF2475469.1"/>
    <property type="molecule type" value="Genomic_DNA"/>
</dbReference>
<name>A0ACB6R874_9PLEO</name>
<comment type="caution">
    <text evidence="1">The sequence shown here is derived from an EMBL/GenBank/DDBJ whole genome shotgun (WGS) entry which is preliminary data.</text>
</comment>
<evidence type="ECO:0000313" key="1">
    <source>
        <dbReference type="EMBL" id="KAF2475469.1"/>
    </source>
</evidence>
<keyword evidence="2" id="KW-1185">Reference proteome</keyword>
<dbReference type="Proteomes" id="UP000799755">
    <property type="component" value="Unassembled WGS sequence"/>
</dbReference>
<proteinExistence type="predicted"/>